<gene>
    <name evidence="2" type="ORF">S03H2_49641</name>
</gene>
<proteinExistence type="predicted"/>
<feature type="region of interest" description="Disordered" evidence="1">
    <location>
        <begin position="1"/>
        <end position="26"/>
    </location>
</feature>
<organism evidence="2">
    <name type="scientific">marine sediment metagenome</name>
    <dbReference type="NCBI Taxonomy" id="412755"/>
    <lineage>
        <taxon>unclassified sequences</taxon>
        <taxon>metagenomes</taxon>
        <taxon>ecological metagenomes</taxon>
    </lineage>
</organism>
<accession>X1JW38</accession>
<dbReference type="AlphaFoldDB" id="X1JW38"/>
<comment type="caution">
    <text evidence="2">The sequence shown here is derived from an EMBL/GenBank/DDBJ whole genome shotgun (WGS) entry which is preliminary data.</text>
</comment>
<evidence type="ECO:0000313" key="2">
    <source>
        <dbReference type="EMBL" id="GAH73983.1"/>
    </source>
</evidence>
<dbReference type="EMBL" id="BARU01031381">
    <property type="protein sequence ID" value="GAH73983.1"/>
    <property type="molecule type" value="Genomic_DNA"/>
</dbReference>
<protein>
    <submittedName>
        <fullName evidence="2">Uncharacterized protein</fullName>
    </submittedName>
</protein>
<reference evidence="2" key="1">
    <citation type="journal article" date="2014" name="Front. Microbiol.">
        <title>High frequency of phylogenetically diverse reductive dehalogenase-homologous genes in deep subseafloor sedimentary metagenomes.</title>
        <authorList>
            <person name="Kawai M."/>
            <person name="Futagami T."/>
            <person name="Toyoda A."/>
            <person name="Takaki Y."/>
            <person name="Nishi S."/>
            <person name="Hori S."/>
            <person name="Arai W."/>
            <person name="Tsubouchi T."/>
            <person name="Morono Y."/>
            <person name="Uchiyama I."/>
            <person name="Ito T."/>
            <person name="Fujiyama A."/>
            <person name="Inagaki F."/>
            <person name="Takami H."/>
        </authorList>
    </citation>
    <scope>NUCLEOTIDE SEQUENCE</scope>
    <source>
        <strain evidence="2">Expedition CK06-06</strain>
    </source>
</reference>
<feature type="compositionally biased region" description="Basic and acidic residues" evidence="1">
    <location>
        <begin position="17"/>
        <end position="26"/>
    </location>
</feature>
<name>X1JW38_9ZZZZ</name>
<sequence>MKEKNEARKLTSGIETGETKKGVKDMKEKTGALRCNRCRRVWQPNLTRGGRMPKGYRTCPYCGHMWTSKTTLA</sequence>
<evidence type="ECO:0000256" key="1">
    <source>
        <dbReference type="SAM" id="MobiDB-lite"/>
    </source>
</evidence>